<evidence type="ECO:0000313" key="5">
    <source>
        <dbReference type="Proteomes" id="UP000217199"/>
    </source>
</evidence>
<sequence>MPPTIPEWLNRALHNPEYQRKMLCTLSEREQSRDLARSASCLHQVNSIWKTSSPNDCHENYQITEAMRTENRRENRYGDVAPFDRTRVIVEPNEQGKGRYLNANWVRELFGGKWWIATQAPLPNTTHTFLSLLLQPDSRPPPGLLPPNSSESGSRIRTVVQLTKATEGKITKAHPYFPNIIGESYIIPPPKGYHGTALKITLLEEYQVKTAHCIKSIVRLIRCTPPVGEPDQSRYSKVDEVGEPVHFTHLLFTDWPDSGVPEGPGEKAALLSFARLVTDVNLSPPPLLSQGSSYHPDPPISVNCSAGIGRTGSFIALCSLLRYYGFLSLTYSRENLTNLPPLPPSPLGKLPAQIAEDEVASEVDSLREQRMSMVQRPKQQILVYELLAAAFYEAEGRK</sequence>
<dbReference type="PROSITE" id="PS50055">
    <property type="entry name" value="TYR_PHOSPHATASE_PTP"/>
    <property type="match status" value="1"/>
</dbReference>
<dbReference type="PRINTS" id="PR00700">
    <property type="entry name" value="PRTYPHPHTASE"/>
</dbReference>
<dbReference type="Proteomes" id="UP000217199">
    <property type="component" value="Unassembled WGS sequence"/>
</dbReference>
<organism evidence="4 5">
    <name type="scientific">Pyrrhoderma noxium</name>
    <dbReference type="NCBI Taxonomy" id="2282107"/>
    <lineage>
        <taxon>Eukaryota</taxon>
        <taxon>Fungi</taxon>
        <taxon>Dikarya</taxon>
        <taxon>Basidiomycota</taxon>
        <taxon>Agaricomycotina</taxon>
        <taxon>Agaricomycetes</taxon>
        <taxon>Hymenochaetales</taxon>
        <taxon>Hymenochaetaceae</taxon>
        <taxon>Pyrrhoderma</taxon>
    </lineage>
</organism>
<dbReference type="InterPro" id="IPR003595">
    <property type="entry name" value="Tyr_Pase_cat"/>
</dbReference>
<dbReference type="SMART" id="SM00404">
    <property type="entry name" value="PTPc_motif"/>
    <property type="match status" value="1"/>
</dbReference>
<comment type="caution">
    <text evidence="4">The sequence shown here is derived from an EMBL/GenBank/DDBJ whole genome shotgun (WGS) entry which is preliminary data.</text>
</comment>
<feature type="domain" description="Tyrosine specific protein phosphatases" evidence="3">
    <location>
        <begin position="271"/>
        <end position="381"/>
    </location>
</feature>
<evidence type="ECO:0000259" key="3">
    <source>
        <dbReference type="PROSITE" id="PS50056"/>
    </source>
</evidence>
<evidence type="ECO:0000313" key="4">
    <source>
        <dbReference type="EMBL" id="PAV22862.1"/>
    </source>
</evidence>
<dbReference type="Pfam" id="PF00102">
    <property type="entry name" value="Y_phosphatase"/>
    <property type="match status" value="2"/>
</dbReference>
<dbReference type="STRING" id="2282107.A0A286UTM2"/>
<dbReference type="EMBL" id="NBII01000002">
    <property type="protein sequence ID" value="PAV22862.1"/>
    <property type="molecule type" value="Genomic_DNA"/>
</dbReference>
<dbReference type="AlphaFoldDB" id="A0A286UTM2"/>
<comment type="similarity">
    <text evidence="1">Belongs to the protein-tyrosine phosphatase family. Non-receptor class subfamily.</text>
</comment>
<evidence type="ECO:0000256" key="1">
    <source>
        <dbReference type="ARBA" id="ARBA00009649"/>
    </source>
</evidence>
<dbReference type="GO" id="GO:0004725">
    <property type="term" value="F:protein tyrosine phosphatase activity"/>
    <property type="evidence" value="ECO:0007669"/>
    <property type="project" value="InterPro"/>
</dbReference>
<accession>A0A286UTM2</accession>
<dbReference type="PANTHER" id="PTHR19134:SF449">
    <property type="entry name" value="TYROSINE-PROTEIN PHOSPHATASE 1"/>
    <property type="match status" value="1"/>
</dbReference>
<feature type="domain" description="Tyrosine-protein phosphatase" evidence="2">
    <location>
        <begin position="66"/>
        <end position="390"/>
    </location>
</feature>
<dbReference type="SMART" id="SM00194">
    <property type="entry name" value="PTPc"/>
    <property type="match status" value="1"/>
</dbReference>
<dbReference type="PROSITE" id="PS50056">
    <property type="entry name" value="TYR_PHOSPHATASE_2"/>
    <property type="match status" value="1"/>
</dbReference>
<dbReference type="InParanoid" id="A0A286UTM2"/>
<keyword evidence="5" id="KW-1185">Reference proteome</keyword>
<dbReference type="InterPro" id="IPR029021">
    <property type="entry name" value="Prot-tyrosine_phosphatase-like"/>
</dbReference>
<dbReference type="InterPro" id="IPR000242">
    <property type="entry name" value="PTP_cat"/>
</dbReference>
<dbReference type="InterPro" id="IPR000387">
    <property type="entry name" value="Tyr_Pase_dom"/>
</dbReference>
<dbReference type="CDD" id="cd00047">
    <property type="entry name" value="PTPc"/>
    <property type="match status" value="1"/>
</dbReference>
<reference evidence="4 5" key="1">
    <citation type="journal article" date="2017" name="Mol. Ecol.">
        <title>Comparative and population genomic landscape of Phellinus noxius: A hypervariable fungus causing root rot in trees.</title>
        <authorList>
            <person name="Chung C.L."/>
            <person name="Lee T.J."/>
            <person name="Akiba M."/>
            <person name="Lee H.H."/>
            <person name="Kuo T.H."/>
            <person name="Liu D."/>
            <person name="Ke H.M."/>
            <person name="Yokoi T."/>
            <person name="Roa M.B."/>
            <person name="Lu M.J."/>
            <person name="Chang Y.Y."/>
            <person name="Ann P.J."/>
            <person name="Tsai J.N."/>
            <person name="Chen C.Y."/>
            <person name="Tzean S.S."/>
            <person name="Ota Y."/>
            <person name="Hattori T."/>
            <person name="Sahashi N."/>
            <person name="Liou R.F."/>
            <person name="Kikuchi T."/>
            <person name="Tsai I.J."/>
        </authorList>
    </citation>
    <scope>NUCLEOTIDE SEQUENCE [LARGE SCALE GENOMIC DNA]</scope>
    <source>
        <strain evidence="4 5">FFPRI411160</strain>
    </source>
</reference>
<name>A0A286UTM2_9AGAM</name>
<dbReference type="OrthoDB" id="10253954at2759"/>
<dbReference type="Gene3D" id="3.90.190.10">
    <property type="entry name" value="Protein tyrosine phosphatase superfamily"/>
    <property type="match status" value="1"/>
</dbReference>
<dbReference type="PANTHER" id="PTHR19134">
    <property type="entry name" value="RECEPTOR-TYPE TYROSINE-PROTEIN PHOSPHATASE"/>
    <property type="match status" value="1"/>
</dbReference>
<gene>
    <name evidence="4" type="ORF">PNOK_0281900</name>
</gene>
<protein>
    <submittedName>
        <fullName evidence="4">Phosphatases II</fullName>
    </submittedName>
</protein>
<dbReference type="SUPFAM" id="SSF52799">
    <property type="entry name" value="(Phosphotyrosine protein) phosphatases II"/>
    <property type="match status" value="1"/>
</dbReference>
<dbReference type="InterPro" id="IPR050348">
    <property type="entry name" value="Protein-Tyr_Phosphatase"/>
</dbReference>
<proteinExistence type="inferred from homology"/>
<evidence type="ECO:0000259" key="2">
    <source>
        <dbReference type="PROSITE" id="PS50055"/>
    </source>
</evidence>
<dbReference type="FunCoup" id="A0A286UTM2">
    <property type="interactions" value="475"/>
</dbReference>